<evidence type="ECO:0000313" key="3">
    <source>
        <dbReference type="Proteomes" id="UP000515563"/>
    </source>
</evidence>
<reference evidence="2 3" key="2">
    <citation type="journal article" date="2020" name="Microbiol. Resour. Announc.">
        <title>Antarctic desert soil bacteria exhibit high novel natural product potential, evaluated through long-read genome sequencing and comparative genomics.</title>
        <authorList>
            <person name="Benaud N."/>
            <person name="Edwards R.J."/>
            <person name="Amos T.G."/>
            <person name="D'Agostino P.M."/>
            <person name="Gutierrez-Chavez C."/>
            <person name="Montgomery K."/>
            <person name="Nicetic I."/>
            <person name="Ferrari B.C."/>
        </authorList>
    </citation>
    <scope>NUCLEOTIDE SEQUENCE [LARGE SCALE GENOMIC DNA]</scope>
    <source>
        <strain evidence="2 3">SPB151</strain>
    </source>
</reference>
<dbReference type="EMBL" id="CP043661">
    <property type="protein sequence ID" value="QNE20395.1"/>
    <property type="molecule type" value="Genomic_DNA"/>
</dbReference>
<protein>
    <submittedName>
        <fullName evidence="2">Uncharacterized protein</fullName>
    </submittedName>
</protein>
<sequence>MAASFSAYFLTHAPGENRQRKRVSHLVQMFAQIGDCGFDSPITTGRPTSASGRPVGLRRRREPASRAASSKLFAAHFERVFPYLVRPDATDVQITADATAPGS</sequence>
<keyword evidence="3" id="KW-1185">Reference proteome</keyword>
<reference evidence="3" key="1">
    <citation type="submission" date="2019-09" db="EMBL/GenBank/DDBJ databases">
        <title>Antimicrobial potential of Antarctic Bacteria.</title>
        <authorList>
            <person name="Benaud N."/>
            <person name="Edwards R.J."/>
            <person name="Ferrari B.C."/>
        </authorList>
    </citation>
    <scope>NUCLEOTIDE SEQUENCE [LARGE SCALE GENOMIC DNA]</scope>
    <source>
        <strain evidence="3">SPB151</strain>
    </source>
</reference>
<dbReference type="Proteomes" id="UP000515563">
    <property type="component" value="Chromosome"/>
</dbReference>
<evidence type="ECO:0000313" key="2">
    <source>
        <dbReference type="EMBL" id="QNE20395.1"/>
    </source>
</evidence>
<accession>A0A7G6X2D0</accession>
<name>A0A7G6X2D0_9ACTN</name>
<dbReference type="RefSeq" id="WP_185442615.1">
    <property type="nucleotide sequence ID" value="NZ_CP043661.1"/>
</dbReference>
<feature type="compositionally biased region" description="Polar residues" evidence="1">
    <location>
        <begin position="41"/>
        <end position="51"/>
    </location>
</feature>
<dbReference type="KEGG" id="kqi:F1D05_23920"/>
<proteinExistence type="predicted"/>
<evidence type="ECO:0000256" key="1">
    <source>
        <dbReference type="SAM" id="MobiDB-lite"/>
    </source>
</evidence>
<feature type="region of interest" description="Disordered" evidence="1">
    <location>
        <begin position="41"/>
        <end position="63"/>
    </location>
</feature>
<organism evidence="2 3">
    <name type="scientific">Kribbella qitaiheensis</name>
    <dbReference type="NCBI Taxonomy" id="1544730"/>
    <lineage>
        <taxon>Bacteria</taxon>
        <taxon>Bacillati</taxon>
        <taxon>Actinomycetota</taxon>
        <taxon>Actinomycetes</taxon>
        <taxon>Propionibacteriales</taxon>
        <taxon>Kribbellaceae</taxon>
        <taxon>Kribbella</taxon>
    </lineage>
</organism>
<dbReference type="AlphaFoldDB" id="A0A7G6X2D0"/>
<gene>
    <name evidence="2" type="ORF">F1D05_23920</name>
</gene>